<protein>
    <submittedName>
        <fullName evidence="2">Uncharacterized protein</fullName>
    </submittedName>
</protein>
<dbReference type="AlphaFoldDB" id="A0A0E9XW16"/>
<accession>A0A0E9XW16</accession>
<name>A0A0E9XW16_ANGAN</name>
<feature type="chain" id="PRO_5002435511" evidence="1">
    <location>
        <begin position="20"/>
        <end position="54"/>
    </location>
</feature>
<evidence type="ECO:0000313" key="2">
    <source>
        <dbReference type="EMBL" id="JAI06612.1"/>
    </source>
</evidence>
<sequence>MLLWEILVLTSYCTRMAETGFCGQTLDGKHLSPEPKDYWASLLCHMSLRRHHHW</sequence>
<keyword evidence="1" id="KW-0732">Signal</keyword>
<evidence type="ECO:0000256" key="1">
    <source>
        <dbReference type="SAM" id="SignalP"/>
    </source>
</evidence>
<organism evidence="2">
    <name type="scientific">Anguilla anguilla</name>
    <name type="common">European freshwater eel</name>
    <name type="synonym">Muraena anguilla</name>
    <dbReference type="NCBI Taxonomy" id="7936"/>
    <lineage>
        <taxon>Eukaryota</taxon>
        <taxon>Metazoa</taxon>
        <taxon>Chordata</taxon>
        <taxon>Craniata</taxon>
        <taxon>Vertebrata</taxon>
        <taxon>Euteleostomi</taxon>
        <taxon>Actinopterygii</taxon>
        <taxon>Neopterygii</taxon>
        <taxon>Teleostei</taxon>
        <taxon>Anguilliformes</taxon>
        <taxon>Anguillidae</taxon>
        <taxon>Anguilla</taxon>
    </lineage>
</organism>
<feature type="signal peptide" evidence="1">
    <location>
        <begin position="1"/>
        <end position="19"/>
    </location>
</feature>
<reference evidence="2" key="2">
    <citation type="journal article" date="2015" name="Fish Shellfish Immunol.">
        <title>Early steps in the European eel (Anguilla anguilla)-Vibrio vulnificus interaction in the gills: Role of the RtxA13 toxin.</title>
        <authorList>
            <person name="Callol A."/>
            <person name="Pajuelo D."/>
            <person name="Ebbesson L."/>
            <person name="Teles M."/>
            <person name="MacKenzie S."/>
            <person name="Amaro C."/>
        </authorList>
    </citation>
    <scope>NUCLEOTIDE SEQUENCE</scope>
</reference>
<proteinExistence type="predicted"/>
<reference evidence="2" key="1">
    <citation type="submission" date="2014-11" db="EMBL/GenBank/DDBJ databases">
        <authorList>
            <person name="Amaro Gonzalez C."/>
        </authorList>
    </citation>
    <scope>NUCLEOTIDE SEQUENCE</scope>
</reference>
<dbReference type="EMBL" id="GBXM01001966">
    <property type="protein sequence ID" value="JAI06612.1"/>
    <property type="molecule type" value="Transcribed_RNA"/>
</dbReference>